<proteinExistence type="predicted"/>
<reference evidence="1 2" key="1">
    <citation type="submission" date="2012-12" db="EMBL/GenBank/DDBJ databases">
        <title>The Genome Sequence of Bacillus cereus ISP2954.</title>
        <authorList>
            <consortium name="The Broad Institute Genome Sequencing Platform"/>
            <consortium name="The Broad Institute Genome Sequencing Center for Infectious Disease"/>
            <person name="Feldgarden M."/>
            <person name="Van der Auwera G.A."/>
            <person name="Mahillon J."/>
            <person name="Duprez V."/>
            <person name="Timmery S."/>
            <person name="Mattelet C."/>
            <person name="Dierick K."/>
            <person name="Sun M."/>
            <person name="Yu Z."/>
            <person name="Zhu L."/>
            <person name="Hu X."/>
            <person name="Shank E.B."/>
            <person name="Swiecicka I."/>
            <person name="Hansen B.M."/>
            <person name="Andrup L."/>
            <person name="Walker B."/>
            <person name="Young S.K."/>
            <person name="Zeng Q."/>
            <person name="Gargeya S."/>
            <person name="Fitzgerald M."/>
            <person name="Haas B."/>
            <person name="Abouelleil A."/>
            <person name="Alvarado L."/>
            <person name="Arachchi H.M."/>
            <person name="Berlin A.M."/>
            <person name="Chapman S.B."/>
            <person name="Dewar J."/>
            <person name="Goldberg J."/>
            <person name="Griggs A."/>
            <person name="Gujja S."/>
            <person name="Hansen M."/>
            <person name="Howarth C."/>
            <person name="Imamovic A."/>
            <person name="Larimer J."/>
            <person name="McCowan C."/>
            <person name="Murphy C."/>
            <person name="Neiman D."/>
            <person name="Pearson M."/>
            <person name="Priest M."/>
            <person name="Roberts A."/>
            <person name="Saif S."/>
            <person name="Shea T."/>
            <person name="Sisk P."/>
            <person name="Sykes S."/>
            <person name="Wortman J."/>
            <person name="Nusbaum C."/>
            <person name="Birren B."/>
        </authorList>
    </citation>
    <scope>NUCLEOTIDE SEQUENCE [LARGE SCALE GENOMIC DNA]</scope>
    <source>
        <strain evidence="1 2">ISP2954</strain>
    </source>
</reference>
<organism evidence="1 2">
    <name type="scientific">Bacillus cereus ISP2954</name>
    <dbReference type="NCBI Taxonomy" id="1053215"/>
    <lineage>
        <taxon>Bacteria</taxon>
        <taxon>Bacillati</taxon>
        <taxon>Bacillota</taxon>
        <taxon>Bacilli</taxon>
        <taxon>Bacillales</taxon>
        <taxon>Bacillaceae</taxon>
        <taxon>Bacillus</taxon>
        <taxon>Bacillus cereus group</taxon>
    </lineage>
</organism>
<evidence type="ECO:0000313" key="1">
    <source>
        <dbReference type="EMBL" id="EOP49375.1"/>
    </source>
</evidence>
<gene>
    <name evidence="1" type="ORF">IGU_06932</name>
</gene>
<dbReference type="EMBL" id="AHEJ01000136">
    <property type="protein sequence ID" value="EOP49375.1"/>
    <property type="molecule type" value="Genomic_DNA"/>
</dbReference>
<accession>A0A9W5Q9P3</accession>
<sequence>MMKKFSLILIGVACTTGIFFSQFNNSIQTHDAKEKNDIIQQYAHGKDI</sequence>
<dbReference type="Proteomes" id="UP000013989">
    <property type="component" value="Unassembled WGS sequence"/>
</dbReference>
<dbReference type="RefSeq" id="WP_000976019.1">
    <property type="nucleotide sequence ID" value="NZ_KB976783.1"/>
</dbReference>
<comment type="caution">
    <text evidence="1">The sequence shown here is derived from an EMBL/GenBank/DDBJ whole genome shotgun (WGS) entry which is preliminary data.</text>
</comment>
<dbReference type="AlphaFoldDB" id="A0A9W5Q9P3"/>
<evidence type="ECO:0000313" key="2">
    <source>
        <dbReference type="Proteomes" id="UP000013989"/>
    </source>
</evidence>
<name>A0A9W5Q9P3_BACCE</name>
<protein>
    <submittedName>
        <fullName evidence="1">Uncharacterized protein</fullName>
    </submittedName>
</protein>